<dbReference type="OrthoDB" id="6151406at2759"/>
<dbReference type="Pfam" id="PF13895">
    <property type="entry name" value="Ig_2"/>
    <property type="match status" value="1"/>
</dbReference>
<dbReference type="Proteomes" id="UP000515152">
    <property type="component" value="Chromosome 23"/>
</dbReference>
<sequence length="118" mass="13236">MARHEELFIAVITVLVCLVQESKADGNIPKPQITQTPVGSVIYRNEKITLNCSVPWNSLGLDYIWYKDATLFNSNQIYTIDSADPSRNGEYKCQVKRDNDTSELSDPLTLSVVGKDVK</sequence>
<dbReference type="KEGG" id="char:116218793"/>
<keyword evidence="2" id="KW-1015">Disulfide bond</keyword>
<dbReference type="GO" id="GO:0009897">
    <property type="term" value="C:external side of plasma membrane"/>
    <property type="evidence" value="ECO:0007669"/>
    <property type="project" value="TreeGrafter"/>
</dbReference>
<dbReference type="GeneID" id="116218793"/>
<dbReference type="PROSITE" id="PS50835">
    <property type="entry name" value="IG_LIKE"/>
    <property type="match status" value="1"/>
</dbReference>
<dbReference type="InterPro" id="IPR003599">
    <property type="entry name" value="Ig_sub"/>
</dbReference>
<dbReference type="PANTHER" id="PTHR11481">
    <property type="entry name" value="IMMUNOGLOBULIN FC RECEPTOR"/>
    <property type="match status" value="1"/>
</dbReference>
<keyword evidence="1 3" id="KW-0732">Signal</keyword>
<evidence type="ECO:0000256" key="3">
    <source>
        <dbReference type="SAM" id="SignalP"/>
    </source>
</evidence>
<evidence type="ECO:0000256" key="1">
    <source>
        <dbReference type="ARBA" id="ARBA00022729"/>
    </source>
</evidence>
<dbReference type="AlphaFoldDB" id="A0A6P8EZD0"/>
<evidence type="ECO:0000313" key="5">
    <source>
        <dbReference type="Proteomes" id="UP000515152"/>
    </source>
</evidence>
<name>A0A6P8EZD0_CLUHA</name>
<reference evidence="6" key="1">
    <citation type="submission" date="2025-08" db="UniProtKB">
        <authorList>
            <consortium name="RefSeq"/>
        </authorList>
    </citation>
    <scope>IDENTIFICATION</scope>
</reference>
<evidence type="ECO:0000313" key="6">
    <source>
        <dbReference type="RefSeq" id="XP_031417416.1"/>
    </source>
</evidence>
<proteinExistence type="predicted"/>
<feature type="signal peptide" evidence="3">
    <location>
        <begin position="1"/>
        <end position="24"/>
    </location>
</feature>
<dbReference type="GO" id="GO:0004888">
    <property type="term" value="F:transmembrane signaling receptor activity"/>
    <property type="evidence" value="ECO:0007669"/>
    <property type="project" value="TreeGrafter"/>
</dbReference>
<evidence type="ECO:0000259" key="4">
    <source>
        <dbReference type="PROSITE" id="PS50835"/>
    </source>
</evidence>
<dbReference type="InterPro" id="IPR036179">
    <property type="entry name" value="Ig-like_dom_sf"/>
</dbReference>
<accession>A0A6P8EZD0</accession>
<protein>
    <submittedName>
        <fullName evidence="6">Leukocyte immunoglobulin-like receptor subfamily A member 2</fullName>
    </submittedName>
</protein>
<keyword evidence="5" id="KW-1185">Reference proteome</keyword>
<evidence type="ECO:0000256" key="2">
    <source>
        <dbReference type="ARBA" id="ARBA00023157"/>
    </source>
</evidence>
<dbReference type="PANTHER" id="PTHR11481:SF60">
    <property type="entry name" value="IG-LIKE DOMAIN-CONTAINING PROTEIN"/>
    <property type="match status" value="1"/>
</dbReference>
<feature type="chain" id="PRO_5027992121" evidence="3">
    <location>
        <begin position="25"/>
        <end position="118"/>
    </location>
</feature>
<dbReference type="RefSeq" id="XP_031417416.1">
    <property type="nucleotide sequence ID" value="XM_031561556.1"/>
</dbReference>
<dbReference type="InterPro" id="IPR050488">
    <property type="entry name" value="Ig_Fc_receptor"/>
</dbReference>
<dbReference type="GO" id="GO:0007166">
    <property type="term" value="P:cell surface receptor signaling pathway"/>
    <property type="evidence" value="ECO:0007669"/>
    <property type="project" value="TreeGrafter"/>
</dbReference>
<dbReference type="InterPro" id="IPR007110">
    <property type="entry name" value="Ig-like_dom"/>
</dbReference>
<dbReference type="GO" id="GO:0006955">
    <property type="term" value="P:immune response"/>
    <property type="evidence" value="ECO:0007669"/>
    <property type="project" value="TreeGrafter"/>
</dbReference>
<dbReference type="Gene3D" id="2.60.40.10">
    <property type="entry name" value="Immunoglobulins"/>
    <property type="match status" value="1"/>
</dbReference>
<organism evidence="5 6">
    <name type="scientific">Clupea harengus</name>
    <name type="common">Atlantic herring</name>
    <dbReference type="NCBI Taxonomy" id="7950"/>
    <lineage>
        <taxon>Eukaryota</taxon>
        <taxon>Metazoa</taxon>
        <taxon>Chordata</taxon>
        <taxon>Craniata</taxon>
        <taxon>Vertebrata</taxon>
        <taxon>Euteleostomi</taxon>
        <taxon>Actinopterygii</taxon>
        <taxon>Neopterygii</taxon>
        <taxon>Teleostei</taxon>
        <taxon>Clupei</taxon>
        <taxon>Clupeiformes</taxon>
        <taxon>Clupeoidei</taxon>
        <taxon>Clupeidae</taxon>
        <taxon>Clupea</taxon>
    </lineage>
</organism>
<dbReference type="InterPro" id="IPR013783">
    <property type="entry name" value="Ig-like_fold"/>
</dbReference>
<feature type="domain" description="Ig-like" evidence="4">
    <location>
        <begin position="31"/>
        <end position="111"/>
    </location>
</feature>
<dbReference type="SMART" id="SM00409">
    <property type="entry name" value="IG"/>
    <property type="match status" value="1"/>
</dbReference>
<dbReference type="SUPFAM" id="SSF48726">
    <property type="entry name" value="Immunoglobulin"/>
    <property type="match status" value="1"/>
</dbReference>
<gene>
    <name evidence="6" type="primary">LOC116218793</name>
</gene>